<evidence type="ECO:0000313" key="4">
    <source>
        <dbReference type="Proteomes" id="UP000001075"/>
    </source>
</evidence>
<dbReference type="Pfam" id="PF00651">
    <property type="entry name" value="BTB"/>
    <property type="match status" value="1"/>
</dbReference>
<dbReference type="InParanoid" id="G3IGL8"/>
<dbReference type="GO" id="GO:0030163">
    <property type="term" value="P:protein catabolic process"/>
    <property type="evidence" value="ECO:0007669"/>
    <property type="project" value="UniProtKB-ARBA"/>
</dbReference>
<dbReference type="Gene3D" id="3.30.710.10">
    <property type="entry name" value="Potassium Channel Kv1.1, Chain A"/>
    <property type="match status" value="1"/>
</dbReference>
<dbReference type="SUPFAM" id="SSF49599">
    <property type="entry name" value="TRAF domain-like"/>
    <property type="match status" value="1"/>
</dbReference>
<dbReference type="Gene3D" id="2.60.210.10">
    <property type="entry name" value="Apoptosis, Tumor Necrosis Factor Receptor Associated Protein 2, Chain A"/>
    <property type="match status" value="1"/>
</dbReference>
<dbReference type="Gene3D" id="6.10.250.3030">
    <property type="match status" value="1"/>
</dbReference>
<dbReference type="FunFam" id="2.60.210.10:FF:000003">
    <property type="entry name" value="Speckle-type POZ protein-like a"/>
    <property type="match status" value="1"/>
</dbReference>
<feature type="domain" description="MATH" evidence="2">
    <location>
        <begin position="19"/>
        <end position="149"/>
    </location>
</feature>
<dbReference type="PANTHER" id="PTHR24413">
    <property type="entry name" value="SPECKLE-TYPE POZ PROTEIN"/>
    <property type="match status" value="1"/>
</dbReference>
<accession>G3IGL8</accession>
<dbReference type="STRING" id="10029.G3IGL8"/>
<sequence>MSEDRAVERSGHTNFSVQKFSYSWTISNFGFLLQEIGEGIKSPTFSSGFSDNDKWCLKILPNGIDEESKDYLSVHLTMLSCPTIPAWARFRFWIISVDGEKTNGKISPRFFKFMPKQHWGFKKFIHRDLLSFVESWLYPDNELTIFCEVDLVVQDSLINSGKSTVPGFRAMMDFIYTGKAPDLHSMADAVLAATDKYGLDRLKVMLEDALCRDHSVENAAHTLILADLHNAE</sequence>
<gene>
    <name evidence="3" type="ORF">I79_022936</name>
</gene>
<evidence type="ECO:0000259" key="2">
    <source>
        <dbReference type="PROSITE" id="PS50144"/>
    </source>
</evidence>
<dbReference type="SUPFAM" id="SSF54695">
    <property type="entry name" value="POZ domain"/>
    <property type="match status" value="1"/>
</dbReference>
<comment type="similarity">
    <text evidence="1">Belongs to the Tdpoz family.</text>
</comment>
<dbReference type="InterPro" id="IPR000210">
    <property type="entry name" value="BTB/POZ_dom"/>
</dbReference>
<evidence type="ECO:0000313" key="3">
    <source>
        <dbReference type="EMBL" id="EGW04284.1"/>
    </source>
</evidence>
<dbReference type="InterPro" id="IPR002083">
    <property type="entry name" value="MATH/TRAF_dom"/>
</dbReference>
<dbReference type="PROSITE" id="PS50144">
    <property type="entry name" value="MATH"/>
    <property type="match status" value="1"/>
</dbReference>
<protein>
    <submittedName>
        <fullName evidence="3">Speckle-type POZ protein</fullName>
    </submittedName>
</protein>
<dbReference type="EMBL" id="JH002595">
    <property type="protein sequence ID" value="EGW04284.1"/>
    <property type="molecule type" value="Genomic_DNA"/>
</dbReference>
<organism evidence="3 4">
    <name type="scientific">Cricetulus griseus</name>
    <name type="common">Chinese hamster</name>
    <name type="synonym">Cricetulus barabensis griseus</name>
    <dbReference type="NCBI Taxonomy" id="10029"/>
    <lineage>
        <taxon>Eukaryota</taxon>
        <taxon>Metazoa</taxon>
        <taxon>Chordata</taxon>
        <taxon>Craniata</taxon>
        <taxon>Vertebrata</taxon>
        <taxon>Euteleostomi</taxon>
        <taxon>Mammalia</taxon>
        <taxon>Eutheria</taxon>
        <taxon>Euarchontoglires</taxon>
        <taxon>Glires</taxon>
        <taxon>Rodentia</taxon>
        <taxon>Myomorpha</taxon>
        <taxon>Muroidea</taxon>
        <taxon>Cricetidae</taxon>
        <taxon>Cricetinae</taxon>
        <taxon>Cricetulus</taxon>
    </lineage>
</organism>
<reference evidence="4" key="1">
    <citation type="journal article" date="2011" name="Nat. Biotechnol.">
        <title>The genomic sequence of the Chinese hamster ovary (CHO)-K1 cell line.</title>
        <authorList>
            <person name="Xu X."/>
            <person name="Nagarajan H."/>
            <person name="Lewis N.E."/>
            <person name="Pan S."/>
            <person name="Cai Z."/>
            <person name="Liu X."/>
            <person name="Chen W."/>
            <person name="Xie M."/>
            <person name="Wang W."/>
            <person name="Hammond S."/>
            <person name="Andersen M.R."/>
            <person name="Neff N."/>
            <person name="Passarelli B."/>
            <person name="Koh W."/>
            <person name="Fan H.C."/>
            <person name="Wang J."/>
            <person name="Gui Y."/>
            <person name="Lee K.H."/>
            <person name="Betenbaugh M.J."/>
            <person name="Quake S.R."/>
            <person name="Famili I."/>
            <person name="Palsson B.O."/>
            <person name="Wang J."/>
        </authorList>
    </citation>
    <scope>NUCLEOTIDE SEQUENCE [LARGE SCALE GENOMIC DNA]</scope>
    <source>
        <strain evidence="4">CHO K1 cell line</strain>
    </source>
</reference>
<dbReference type="InterPro" id="IPR011333">
    <property type="entry name" value="SKP1/BTB/POZ_sf"/>
</dbReference>
<name>G3IGL8_CRIGR</name>
<dbReference type="Pfam" id="PF22486">
    <property type="entry name" value="MATH_2"/>
    <property type="match status" value="1"/>
</dbReference>
<dbReference type="AlphaFoldDB" id="G3IGL8"/>
<dbReference type="InterPro" id="IPR008974">
    <property type="entry name" value="TRAF-like"/>
</dbReference>
<dbReference type="Proteomes" id="UP000001075">
    <property type="component" value="Unassembled WGS sequence"/>
</dbReference>
<evidence type="ECO:0000256" key="1">
    <source>
        <dbReference type="ARBA" id="ARBA00010846"/>
    </source>
</evidence>
<proteinExistence type="inferred from homology"/>